<reference evidence="2 3" key="1">
    <citation type="submission" date="2024-04" db="EMBL/GenBank/DDBJ databases">
        <title>The reference genome of an endangered Asteraceae, Deinandra increscens subsp. villosa, native to the Central Coast of California.</title>
        <authorList>
            <person name="Guilliams M."/>
            <person name="Hasenstab-Lehman K."/>
            <person name="Meyer R."/>
            <person name="Mcevoy S."/>
        </authorList>
    </citation>
    <scope>NUCLEOTIDE SEQUENCE [LARGE SCALE GENOMIC DNA]</scope>
    <source>
        <tissue evidence="2">Leaf</tissue>
    </source>
</reference>
<organism evidence="2 3">
    <name type="scientific">Deinandra increscens subsp. villosa</name>
    <dbReference type="NCBI Taxonomy" id="3103831"/>
    <lineage>
        <taxon>Eukaryota</taxon>
        <taxon>Viridiplantae</taxon>
        <taxon>Streptophyta</taxon>
        <taxon>Embryophyta</taxon>
        <taxon>Tracheophyta</taxon>
        <taxon>Spermatophyta</taxon>
        <taxon>Magnoliopsida</taxon>
        <taxon>eudicotyledons</taxon>
        <taxon>Gunneridae</taxon>
        <taxon>Pentapetalae</taxon>
        <taxon>asterids</taxon>
        <taxon>campanulids</taxon>
        <taxon>Asterales</taxon>
        <taxon>Asteraceae</taxon>
        <taxon>Asteroideae</taxon>
        <taxon>Heliantheae alliance</taxon>
        <taxon>Madieae</taxon>
        <taxon>Madiinae</taxon>
        <taxon>Deinandra</taxon>
    </lineage>
</organism>
<accession>A0AAP0CCY1</accession>
<dbReference type="Gene3D" id="3.30.420.10">
    <property type="entry name" value="Ribonuclease H-like superfamily/Ribonuclease H"/>
    <property type="match status" value="1"/>
</dbReference>
<evidence type="ECO:0000313" key="3">
    <source>
        <dbReference type="Proteomes" id="UP001408789"/>
    </source>
</evidence>
<evidence type="ECO:0000259" key="1">
    <source>
        <dbReference type="Pfam" id="PF13456"/>
    </source>
</evidence>
<sequence length="199" mass="22667">MWTICNRIYTSNILKRVLLRNLHKQPIKVSWKKPEIGWKKLNFDGSCKCKTGNASIGGVVRDHNAEFLLGYAESIGKTNSTIAEFAALRRGLELVLENGYSNSDIWVEGDYMTLVEIISLKKDVKCVEVQKHVSCINLMLPEFRNCLVTHVYRQGNRVADKFAQIGHRLKQPQIWHVPPGEVVGVMNEDANGKVVFRMR</sequence>
<name>A0AAP0CCY1_9ASTR</name>
<dbReference type="InterPro" id="IPR053151">
    <property type="entry name" value="RNase_H-like"/>
</dbReference>
<gene>
    <name evidence="2" type="ORF">SSX86_028380</name>
</gene>
<protein>
    <recommendedName>
        <fullName evidence="1">RNase H type-1 domain-containing protein</fullName>
    </recommendedName>
</protein>
<dbReference type="PANTHER" id="PTHR47723">
    <property type="entry name" value="OS05G0353850 PROTEIN"/>
    <property type="match status" value="1"/>
</dbReference>
<dbReference type="InterPro" id="IPR044730">
    <property type="entry name" value="RNase_H-like_dom_plant"/>
</dbReference>
<dbReference type="GO" id="GO:0004523">
    <property type="term" value="F:RNA-DNA hybrid ribonuclease activity"/>
    <property type="evidence" value="ECO:0007669"/>
    <property type="project" value="InterPro"/>
</dbReference>
<dbReference type="EMBL" id="JBCNJP010000027">
    <property type="protein sequence ID" value="KAK9051752.1"/>
    <property type="molecule type" value="Genomic_DNA"/>
</dbReference>
<dbReference type="AlphaFoldDB" id="A0AAP0CCY1"/>
<dbReference type="Proteomes" id="UP001408789">
    <property type="component" value="Unassembled WGS sequence"/>
</dbReference>
<comment type="caution">
    <text evidence="2">The sequence shown here is derived from an EMBL/GenBank/DDBJ whole genome shotgun (WGS) entry which is preliminary data.</text>
</comment>
<evidence type="ECO:0000313" key="2">
    <source>
        <dbReference type="EMBL" id="KAK9051752.1"/>
    </source>
</evidence>
<dbReference type="InterPro" id="IPR036397">
    <property type="entry name" value="RNaseH_sf"/>
</dbReference>
<dbReference type="Pfam" id="PF13456">
    <property type="entry name" value="RVT_3"/>
    <property type="match status" value="1"/>
</dbReference>
<feature type="domain" description="RNase H type-1" evidence="1">
    <location>
        <begin position="42"/>
        <end position="164"/>
    </location>
</feature>
<dbReference type="CDD" id="cd06222">
    <property type="entry name" value="RNase_H_like"/>
    <property type="match status" value="1"/>
</dbReference>
<dbReference type="GO" id="GO:0003676">
    <property type="term" value="F:nucleic acid binding"/>
    <property type="evidence" value="ECO:0007669"/>
    <property type="project" value="InterPro"/>
</dbReference>
<dbReference type="InterPro" id="IPR012337">
    <property type="entry name" value="RNaseH-like_sf"/>
</dbReference>
<dbReference type="PANTHER" id="PTHR47723:SF23">
    <property type="entry name" value="REVERSE TRANSCRIPTASE-LIKE PROTEIN"/>
    <property type="match status" value="1"/>
</dbReference>
<proteinExistence type="predicted"/>
<dbReference type="InterPro" id="IPR002156">
    <property type="entry name" value="RNaseH_domain"/>
</dbReference>
<keyword evidence="3" id="KW-1185">Reference proteome</keyword>
<dbReference type="SUPFAM" id="SSF53098">
    <property type="entry name" value="Ribonuclease H-like"/>
    <property type="match status" value="1"/>
</dbReference>